<reference evidence="2 3" key="1">
    <citation type="submission" date="2019-02" db="EMBL/GenBank/DDBJ databases">
        <title>Deep-cultivation of Planctomycetes and their phenomic and genomic characterization uncovers novel biology.</title>
        <authorList>
            <person name="Wiegand S."/>
            <person name="Jogler M."/>
            <person name="Boedeker C."/>
            <person name="Pinto D."/>
            <person name="Vollmers J."/>
            <person name="Rivas-Marin E."/>
            <person name="Kohn T."/>
            <person name="Peeters S.H."/>
            <person name="Heuer A."/>
            <person name="Rast P."/>
            <person name="Oberbeckmann S."/>
            <person name="Bunk B."/>
            <person name="Jeske O."/>
            <person name="Meyerdierks A."/>
            <person name="Storesund J.E."/>
            <person name="Kallscheuer N."/>
            <person name="Luecker S."/>
            <person name="Lage O.M."/>
            <person name="Pohl T."/>
            <person name="Merkel B.J."/>
            <person name="Hornburger P."/>
            <person name="Mueller R.-W."/>
            <person name="Bruemmer F."/>
            <person name="Labrenz M."/>
            <person name="Spormann A.M."/>
            <person name="Op den Camp H."/>
            <person name="Overmann J."/>
            <person name="Amann R."/>
            <person name="Jetten M.S.M."/>
            <person name="Mascher T."/>
            <person name="Medema M.H."/>
            <person name="Devos D.P."/>
            <person name="Kaster A.-K."/>
            <person name="Ovreas L."/>
            <person name="Rohde M."/>
            <person name="Galperin M.Y."/>
            <person name="Jogler C."/>
        </authorList>
    </citation>
    <scope>NUCLEOTIDE SEQUENCE [LARGE SCALE GENOMIC DNA]</scope>
    <source>
        <strain evidence="2 3">Mal48</strain>
    </source>
</reference>
<dbReference type="GO" id="GO:0005506">
    <property type="term" value="F:iron ion binding"/>
    <property type="evidence" value="ECO:0007669"/>
    <property type="project" value="UniProtKB-ARBA"/>
</dbReference>
<dbReference type="PANTHER" id="PTHR20883">
    <property type="entry name" value="PHYTANOYL-COA DIOXYGENASE DOMAIN CONTAINING 1"/>
    <property type="match status" value="1"/>
</dbReference>
<evidence type="ECO:0000313" key="2">
    <source>
        <dbReference type="EMBL" id="QDT35494.1"/>
    </source>
</evidence>
<accession>A0A517QV58</accession>
<dbReference type="Gene3D" id="2.60.120.620">
    <property type="entry name" value="q2cbj1_9rhob like domain"/>
    <property type="match status" value="1"/>
</dbReference>
<evidence type="ECO:0000256" key="1">
    <source>
        <dbReference type="ARBA" id="ARBA00001954"/>
    </source>
</evidence>
<dbReference type="RefSeq" id="WP_145205152.1">
    <property type="nucleotide sequence ID" value="NZ_CP036267.1"/>
</dbReference>
<name>A0A517QV58_9PLAN</name>
<comment type="cofactor">
    <cofactor evidence="1">
        <name>Fe(2+)</name>
        <dbReference type="ChEBI" id="CHEBI:29033"/>
    </cofactor>
</comment>
<dbReference type="OrthoDB" id="9814777at2"/>
<sequence>MDLAQTHHPISDLFPQPASPEEWEKYKLSDEQVQFFHEHGYVSGIRILDDRQLETLRKELSGLVQPDHEGSDLWYEYHTNESVDPNSVLFHALGAWRIRPGFHDILWNPAFTVPASQLLGGTVRMWHDQLFCKPAKHGGVVAWHQDYSYWTATEPMAHLTCWVGLDESTRENGCLHYIPGSHRWELLPITGLAGDMESIREVLSPEQVEEFQKPAAIELQAGECTFHHPLMVHGSFENKTEGPRRATVINVFKDGTRSAQDKMILDKTEAIPAGQKMEGAFFPILFDPEDTQLCFERD</sequence>
<organism evidence="2 3">
    <name type="scientific">Thalassoglobus polymorphus</name>
    <dbReference type="NCBI Taxonomy" id="2527994"/>
    <lineage>
        <taxon>Bacteria</taxon>
        <taxon>Pseudomonadati</taxon>
        <taxon>Planctomycetota</taxon>
        <taxon>Planctomycetia</taxon>
        <taxon>Planctomycetales</taxon>
        <taxon>Planctomycetaceae</taxon>
        <taxon>Thalassoglobus</taxon>
    </lineage>
</organism>
<dbReference type="KEGG" id="tpol:Mal48_47710"/>
<protein>
    <submittedName>
        <fullName evidence="2">Phytanoyl-CoA dioxygenase (PhyH)</fullName>
    </submittedName>
</protein>
<keyword evidence="3" id="KW-1185">Reference proteome</keyword>
<gene>
    <name evidence="2" type="ORF">Mal48_47710</name>
</gene>
<keyword evidence="2" id="KW-0560">Oxidoreductase</keyword>
<dbReference type="InterPro" id="IPR008775">
    <property type="entry name" value="Phytyl_CoA_dOase-like"/>
</dbReference>
<dbReference type="Pfam" id="PF05721">
    <property type="entry name" value="PhyH"/>
    <property type="match status" value="1"/>
</dbReference>
<dbReference type="EMBL" id="CP036267">
    <property type="protein sequence ID" value="QDT35494.1"/>
    <property type="molecule type" value="Genomic_DNA"/>
</dbReference>
<evidence type="ECO:0000313" key="3">
    <source>
        <dbReference type="Proteomes" id="UP000315724"/>
    </source>
</evidence>
<dbReference type="AlphaFoldDB" id="A0A517QV58"/>
<keyword evidence="2" id="KW-0223">Dioxygenase</keyword>
<dbReference type="SUPFAM" id="SSF51197">
    <property type="entry name" value="Clavaminate synthase-like"/>
    <property type="match status" value="1"/>
</dbReference>
<dbReference type="GO" id="GO:0016706">
    <property type="term" value="F:2-oxoglutarate-dependent dioxygenase activity"/>
    <property type="evidence" value="ECO:0007669"/>
    <property type="project" value="UniProtKB-ARBA"/>
</dbReference>
<dbReference type="Proteomes" id="UP000315724">
    <property type="component" value="Chromosome"/>
</dbReference>
<dbReference type="PANTHER" id="PTHR20883:SF48">
    <property type="entry name" value="ECTOINE DIOXYGENASE"/>
    <property type="match status" value="1"/>
</dbReference>
<proteinExistence type="predicted"/>